<evidence type="ECO:0000313" key="1">
    <source>
        <dbReference type="Proteomes" id="UP000887576"/>
    </source>
</evidence>
<dbReference type="WBParaSite" id="JU765_v2.g5121.t1">
    <property type="protein sequence ID" value="JU765_v2.g5121.t1"/>
    <property type="gene ID" value="JU765_v2.g5121"/>
</dbReference>
<reference evidence="2" key="1">
    <citation type="submission" date="2022-11" db="UniProtKB">
        <authorList>
            <consortium name="WormBaseParasite"/>
        </authorList>
    </citation>
    <scope>IDENTIFICATION</scope>
</reference>
<sequence length="186" mass="21565">MRDGLSVHNSPSEPSVSALVSKELKQLERQYSYEHTIQLGRYRKEPDEEASQEVIATAKKINEEAIESKKSVRFNEFDPREIWKEEKRARTWGAQIKRWKSHFAPSVSLTLIRMMIVDWLYLAALGIGMALLSMFMDNMIEYMQTFQMLLMTLSGRTGSVFLDYLCTYLSWLGYTELLVICSAMIT</sequence>
<accession>A0AC34RAT3</accession>
<proteinExistence type="predicted"/>
<evidence type="ECO:0000313" key="2">
    <source>
        <dbReference type="WBParaSite" id="JU765_v2.g5121.t1"/>
    </source>
</evidence>
<protein>
    <submittedName>
        <fullName evidence="2">Uncharacterized protein</fullName>
    </submittedName>
</protein>
<organism evidence="1 2">
    <name type="scientific">Panagrolaimus sp. JU765</name>
    <dbReference type="NCBI Taxonomy" id="591449"/>
    <lineage>
        <taxon>Eukaryota</taxon>
        <taxon>Metazoa</taxon>
        <taxon>Ecdysozoa</taxon>
        <taxon>Nematoda</taxon>
        <taxon>Chromadorea</taxon>
        <taxon>Rhabditida</taxon>
        <taxon>Tylenchina</taxon>
        <taxon>Panagrolaimomorpha</taxon>
        <taxon>Panagrolaimoidea</taxon>
        <taxon>Panagrolaimidae</taxon>
        <taxon>Panagrolaimus</taxon>
    </lineage>
</organism>
<name>A0AC34RAT3_9BILA</name>
<dbReference type="Proteomes" id="UP000887576">
    <property type="component" value="Unplaced"/>
</dbReference>